<dbReference type="Pfam" id="PF12796">
    <property type="entry name" value="Ank_2"/>
    <property type="match status" value="1"/>
</dbReference>
<keyword evidence="4" id="KW-0175">Coiled coil</keyword>
<dbReference type="InterPro" id="IPR006145">
    <property type="entry name" value="PsdUridine_synth_RsuA/RluA"/>
</dbReference>
<dbReference type="PROSITE" id="PS50297">
    <property type="entry name" value="ANK_REP_REGION"/>
    <property type="match status" value="1"/>
</dbReference>
<gene>
    <name evidence="6" type="ORF">SCF082_LOCUS13588</name>
</gene>
<dbReference type="Gene3D" id="3.30.2350.10">
    <property type="entry name" value="Pseudouridine synthase"/>
    <property type="match status" value="1"/>
</dbReference>
<dbReference type="SUPFAM" id="SSF48403">
    <property type="entry name" value="Ankyrin repeat"/>
    <property type="match status" value="1"/>
</dbReference>
<feature type="domain" description="Pseudouridine synthase RsuA/RluA-like" evidence="5">
    <location>
        <begin position="829"/>
        <end position="965"/>
    </location>
</feature>
<protein>
    <submittedName>
        <fullName evidence="6">2-oxoglutarate and iron-dependent oxygenase domain-containing protein ICU11 (Protein INCURVATA 11)</fullName>
    </submittedName>
</protein>
<dbReference type="InterPro" id="IPR011990">
    <property type="entry name" value="TPR-like_helical_dom_sf"/>
</dbReference>
<accession>A0ABP0JSA0</accession>
<dbReference type="InterPro" id="IPR020103">
    <property type="entry name" value="PsdUridine_synth_cat_dom_sf"/>
</dbReference>
<dbReference type="PANTHER" id="PTHR47447">
    <property type="entry name" value="OS03G0856100 PROTEIN"/>
    <property type="match status" value="1"/>
</dbReference>
<dbReference type="Proteomes" id="UP001642464">
    <property type="component" value="Unassembled WGS sequence"/>
</dbReference>
<feature type="repeat" description="PPR" evidence="3">
    <location>
        <begin position="713"/>
        <end position="747"/>
    </location>
</feature>
<feature type="repeat" description="ANK" evidence="2">
    <location>
        <begin position="48"/>
        <end position="80"/>
    </location>
</feature>
<dbReference type="CDD" id="cd02869">
    <property type="entry name" value="PseudoU_synth_RluA_like"/>
    <property type="match status" value="1"/>
</dbReference>
<evidence type="ECO:0000313" key="6">
    <source>
        <dbReference type="EMBL" id="CAK9017335.1"/>
    </source>
</evidence>
<evidence type="ECO:0000313" key="7">
    <source>
        <dbReference type="Proteomes" id="UP001642464"/>
    </source>
</evidence>
<dbReference type="Gene3D" id="1.25.40.10">
    <property type="entry name" value="Tetratricopeptide repeat domain"/>
    <property type="match status" value="2"/>
</dbReference>
<dbReference type="InterPro" id="IPR002885">
    <property type="entry name" value="PPR_rpt"/>
</dbReference>
<dbReference type="PANTHER" id="PTHR47447:SF17">
    <property type="entry name" value="OS12G0638900 PROTEIN"/>
    <property type="match status" value="1"/>
</dbReference>
<dbReference type="InterPro" id="IPR002110">
    <property type="entry name" value="Ankyrin_rpt"/>
</dbReference>
<evidence type="ECO:0000256" key="4">
    <source>
        <dbReference type="SAM" id="Coils"/>
    </source>
</evidence>
<dbReference type="SMART" id="SM00248">
    <property type="entry name" value="ANK"/>
    <property type="match status" value="3"/>
</dbReference>
<dbReference type="Pfam" id="PF13812">
    <property type="entry name" value="PPR_3"/>
    <property type="match status" value="1"/>
</dbReference>
<name>A0ABP0JSA0_9DINO</name>
<evidence type="ECO:0000256" key="3">
    <source>
        <dbReference type="PROSITE-ProRule" id="PRU00708"/>
    </source>
</evidence>
<comment type="caution">
    <text evidence="6">The sequence shown here is derived from an EMBL/GenBank/DDBJ whole genome shotgun (WGS) entry which is preliminary data.</text>
</comment>
<keyword evidence="1" id="KW-0677">Repeat</keyword>
<dbReference type="InterPro" id="IPR036770">
    <property type="entry name" value="Ankyrin_rpt-contain_sf"/>
</dbReference>
<evidence type="ECO:0000256" key="2">
    <source>
        <dbReference type="PROSITE-ProRule" id="PRU00023"/>
    </source>
</evidence>
<dbReference type="Pfam" id="PF00849">
    <property type="entry name" value="PseudoU_synth_2"/>
    <property type="match status" value="1"/>
</dbReference>
<dbReference type="PROSITE" id="PS50088">
    <property type="entry name" value="ANK_REPEAT"/>
    <property type="match status" value="1"/>
</dbReference>
<sequence>MSIVLQRIPSYLLESLGSALHVAAMYGAIDCTKQLLEDHCALEDQDKDGHTPLHYAAVEGDPHILKMLITARANLYSTTRDTRARLMSGGLVIDMAGGRNALHLAAENGNFEAAEVLFSACPALAESVDHDGARPVDVALREGARAAVLSTGRRAVAQLLGVDQLPSQEELRLEALADAQKRRKRLDMAEAEIKRKEAKEKALNGLPADHGFQTQWPQLYTLQSQDLRMRLNPDLAAVFSKEVTHRKDAFKKLCEEITPGVFAFQCFPDDDTSLSQQLLKELEAIEEWASESEWELSRPNSMNRYGLVLGDVGLATVAHSLVMGLVVPMASELWPGKFGDLSNVHAFTVRYREGEDRLLDTHVDSSDVTLNICIGGSFKGGDVYFHGLSGEHDPMSWPHPDPCPHCRARHPHRVGTAVERLRDTIHQLKTEQQNSVRNVEVELRDGQDRIEELEKRLAQSARERSEMEGLIQDAVARGMTAENQASEWQAALAILHSMDTLGVETELFSFTAAMKACAGQARWETALDLWQNLEQRSHTPAEVTYNTLVSTCGSTSGWQQALEILNMAIEAGQCSAVTCNAASFACGEAGMWRSSLSILDDMELLHHEPDRRSFNTAITACGRSHEWQRAVELLQNLGDRARLGVDHISLAATISACDMGGQWQLAILLLDESIRSRMLTPQCFTSAISACEGDWERALSLFKDMRQLTLQQGPKSFGAVITACSRRSRWAVAVALLLQMSKQDLVPSGCHIGSIAEALTQLNAEATADQLLEEFREKWLTRESAGANTLSEDASRLATCGLTVLAIGCGIVALEKPDAKEALKLCGLSKASLVSRLDLPTSGVLPLVLDHADSPLASWYRACFAGRLVTKQYLCLCEGPSLGPVGFKGHINMPLSTKQLSDGGLLAVVSETGRAARTEYEVIRRFRSERIEMDSWRDQRSQVELMLLQVHPVTGRTHQIRAHLAELGRPLVGDATYGSADSAARISAHRLFLHCHRVSMQDFEGQTFSAVSNLPDDLKDCLSDLEETCRHADHKD</sequence>
<dbReference type="Pfam" id="PF01535">
    <property type="entry name" value="PPR"/>
    <property type="match status" value="1"/>
</dbReference>
<feature type="coiled-coil region" evidence="4">
    <location>
        <begin position="176"/>
        <end position="206"/>
    </location>
</feature>
<dbReference type="SUPFAM" id="SSF55120">
    <property type="entry name" value="Pseudouridine synthase"/>
    <property type="match status" value="1"/>
</dbReference>
<evidence type="ECO:0000259" key="5">
    <source>
        <dbReference type="Pfam" id="PF00849"/>
    </source>
</evidence>
<reference evidence="6 7" key="1">
    <citation type="submission" date="2024-02" db="EMBL/GenBank/DDBJ databases">
        <authorList>
            <person name="Chen Y."/>
            <person name="Shah S."/>
            <person name="Dougan E. K."/>
            <person name="Thang M."/>
            <person name="Chan C."/>
        </authorList>
    </citation>
    <scope>NUCLEOTIDE SEQUENCE [LARGE SCALE GENOMIC DNA]</scope>
</reference>
<keyword evidence="2" id="KW-0040">ANK repeat</keyword>
<dbReference type="EMBL" id="CAXAMM010008446">
    <property type="protein sequence ID" value="CAK9017335.1"/>
    <property type="molecule type" value="Genomic_DNA"/>
</dbReference>
<dbReference type="PROSITE" id="PS51375">
    <property type="entry name" value="PPR"/>
    <property type="match status" value="1"/>
</dbReference>
<evidence type="ECO:0000256" key="1">
    <source>
        <dbReference type="ARBA" id="ARBA00022737"/>
    </source>
</evidence>
<dbReference type="Gene3D" id="1.25.40.20">
    <property type="entry name" value="Ankyrin repeat-containing domain"/>
    <property type="match status" value="1"/>
</dbReference>
<keyword evidence="7" id="KW-1185">Reference proteome</keyword>
<organism evidence="6 7">
    <name type="scientific">Durusdinium trenchii</name>
    <dbReference type="NCBI Taxonomy" id="1381693"/>
    <lineage>
        <taxon>Eukaryota</taxon>
        <taxon>Sar</taxon>
        <taxon>Alveolata</taxon>
        <taxon>Dinophyceae</taxon>
        <taxon>Suessiales</taxon>
        <taxon>Symbiodiniaceae</taxon>
        <taxon>Durusdinium</taxon>
    </lineage>
</organism>
<proteinExistence type="predicted"/>
<feature type="coiled-coil region" evidence="4">
    <location>
        <begin position="418"/>
        <end position="470"/>
    </location>
</feature>
<dbReference type="Pfam" id="PF25238">
    <property type="entry name" value="OGFOD2-like"/>
    <property type="match status" value="1"/>
</dbReference>